<evidence type="ECO:0000313" key="1">
    <source>
        <dbReference type="EMBL" id="AVR88458.1"/>
    </source>
</evidence>
<dbReference type="KEGG" id="tak:Tharo_1534"/>
<organism evidence="1 2">
    <name type="scientific">Thauera aromatica K172</name>
    <dbReference type="NCBI Taxonomy" id="44139"/>
    <lineage>
        <taxon>Bacteria</taxon>
        <taxon>Pseudomonadati</taxon>
        <taxon>Pseudomonadota</taxon>
        <taxon>Betaproteobacteria</taxon>
        <taxon>Rhodocyclales</taxon>
        <taxon>Zoogloeaceae</taxon>
        <taxon>Thauera</taxon>
    </lineage>
</organism>
<gene>
    <name evidence="1" type="ORF">Tharo_1534</name>
</gene>
<sequence>MERAATGTPHGLCLGCEFFIEASQKEEKRVRLQLNVAHLSGLLAW</sequence>
<proteinExistence type="predicted"/>
<name>A0A2R4BMA2_THAAR</name>
<evidence type="ECO:0000313" key="2">
    <source>
        <dbReference type="Proteomes" id="UP000241885"/>
    </source>
</evidence>
<reference evidence="1 2" key="1">
    <citation type="submission" date="2018-03" db="EMBL/GenBank/DDBJ databases">
        <title>Complete genome sequence of Thauera aromatica, a model organism for studying aromatic compound degradation under denitrifying conditions.</title>
        <authorList>
            <person name="Lo H.-Y."/>
            <person name="Goris T."/>
            <person name="Boll M."/>
            <person name="Mueller J.A."/>
        </authorList>
    </citation>
    <scope>NUCLEOTIDE SEQUENCE [LARGE SCALE GENOMIC DNA]</scope>
    <source>
        <strain evidence="1 2">K172</strain>
    </source>
</reference>
<accession>A0A2R4BMA2</accession>
<dbReference type="AlphaFoldDB" id="A0A2R4BMA2"/>
<dbReference type="EMBL" id="CP028339">
    <property type="protein sequence ID" value="AVR88458.1"/>
    <property type="molecule type" value="Genomic_DNA"/>
</dbReference>
<keyword evidence="2" id="KW-1185">Reference proteome</keyword>
<dbReference type="Proteomes" id="UP000241885">
    <property type="component" value="Chromosome"/>
</dbReference>
<protein>
    <submittedName>
        <fullName evidence="1">Uncharacterized protein</fullName>
    </submittedName>
</protein>